<dbReference type="EMBL" id="FNQE01000038">
    <property type="protein sequence ID" value="SDZ33763.1"/>
    <property type="molecule type" value="Genomic_DNA"/>
</dbReference>
<keyword evidence="2" id="KW-0472">Membrane</keyword>
<dbReference type="InterPro" id="IPR019079">
    <property type="entry name" value="Capsule_synth_CapA"/>
</dbReference>
<dbReference type="SUPFAM" id="SSF56300">
    <property type="entry name" value="Metallo-dependent phosphatases"/>
    <property type="match status" value="1"/>
</dbReference>
<evidence type="ECO:0000313" key="4">
    <source>
        <dbReference type="EMBL" id="SDZ33763.1"/>
    </source>
</evidence>
<gene>
    <name evidence="4" type="ORF">SAMN05660462_02748</name>
</gene>
<dbReference type="OrthoDB" id="9810906at2"/>
<dbReference type="InterPro" id="IPR029052">
    <property type="entry name" value="Metallo-depent_PP-like"/>
</dbReference>
<reference evidence="4 5" key="1">
    <citation type="submission" date="2016-10" db="EMBL/GenBank/DDBJ databases">
        <authorList>
            <person name="de Groot N.N."/>
        </authorList>
    </citation>
    <scope>NUCLEOTIDE SEQUENCE [LARGE SCALE GENOMIC DNA]</scope>
    <source>
        <strain evidence="4 5">DSM 21650</strain>
    </source>
</reference>
<feature type="domain" description="Capsule synthesis protein CapA" evidence="3">
    <location>
        <begin position="35"/>
        <end position="276"/>
    </location>
</feature>
<dbReference type="CDD" id="cd07381">
    <property type="entry name" value="MPP_CapA"/>
    <property type="match status" value="1"/>
</dbReference>
<dbReference type="SMART" id="SM00854">
    <property type="entry name" value="PGA_cap"/>
    <property type="match status" value="1"/>
</dbReference>
<evidence type="ECO:0000256" key="1">
    <source>
        <dbReference type="ARBA" id="ARBA00005662"/>
    </source>
</evidence>
<sequence>MILKRKNGIIIFLILILLISTFAHSEGQEERTSVTISLAGDVLLADSVGRQMDIHGVDYPWESVKDIFLGSDLSLINLECTVGTIGEPQDKEYTYRAKPETLKGLVNAGIDGVSLGNNHSLDYGRECFVQTLDHLEEHKIKYTGGGRNIKALMEPAIWEINNIKIGFIGFSRVTPSVDWYATENRAGIVNGYDSNAKNMLVIVEKAKEKVDFLIVSLHWGVQLADYPREIDVNIAKKLIDSGADCIMGHHPHVLQGIEFYNNKPIVYSLGNFAFATRKGRTSQTMVFNMEINKEGIMNTSIVPADIIGSRPIISEGEEREEIINLINTLSAQWGTVVSEDGNITGNIEYVDPIKPESNEERIENQPEELEDDTEVFEENSEVSFTDKFISLISDYGLQIFIVSGILSLLLLAVVLISVSK</sequence>
<dbReference type="Proteomes" id="UP000198625">
    <property type="component" value="Unassembled WGS sequence"/>
</dbReference>
<proteinExistence type="inferred from homology"/>
<evidence type="ECO:0000256" key="2">
    <source>
        <dbReference type="SAM" id="Phobius"/>
    </source>
</evidence>
<comment type="similarity">
    <text evidence="1">Belongs to the CapA family.</text>
</comment>
<accession>A0A1H3S6L5</accession>
<protein>
    <submittedName>
        <fullName evidence="4">Poly-gamma-glutamate synthesis protein (Capsule biosynthesis protein)</fullName>
    </submittedName>
</protein>
<evidence type="ECO:0000259" key="3">
    <source>
        <dbReference type="SMART" id="SM00854"/>
    </source>
</evidence>
<organism evidence="4 5">
    <name type="scientific">Proteiniborus ethanoligenes</name>
    <dbReference type="NCBI Taxonomy" id="415015"/>
    <lineage>
        <taxon>Bacteria</taxon>
        <taxon>Bacillati</taxon>
        <taxon>Bacillota</taxon>
        <taxon>Clostridia</taxon>
        <taxon>Eubacteriales</taxon>
        <taxon>Proteiniborus</taxon>
    </lineage>
</organism>
<keyword evidence="2" id="KW-1133">Transmembrane helix</keyword>
<feature type="transmembrane region" description="Helical" evidence="2">
    <location>
        <begin position="395"/>
        <end position="418"/>
    </location>
</feature>
<dbReference type="Pfam" id="PF09587">
    <property type="entry name" value="PGA_cap"/>
    <property type="match status" value="1"/>
</dbReference>
<evidence type="ECO:0000313" key="5">
    <source>
        <dbReference type="Proteomes" id="UP000198625"/>
    </source>
</evidence>
<dbReference type="Gene3D" id="3.60.21.10">
    <property type="match status" value="1"/>
</dbReference>
<name>A0A1H3S6L5_9FIRM</name>
<keyword evidence="5" id="KW-1185">Reference proteome</keyword>
<dbReference type="STRING" id="415015.SAMN05660462_02748"/>
<dbReference type="RefSeq" id="WP_091732478.1">
    <property type="nucleotide sequence ID" value="NZ_FNQE01000038.1"/>
</dbReference>
<dbReference type="PANTHER" id="PTHR33393:SF13">
    <property type="entry name" value="PGA BIOSYNTHESIS PROTEIN CAPA"/>
    <property type="match status" value="1"/>
</dbReference>
<dbReference type="InterPro" id="IPR052169">
    <property type="entry name" value="CW_Biosynth-Accessory"/>
</dbReference>
<dbReference type="PANTHER" id="PTHR33393">
    <property type="entry name" value="POLYGLUTAMINE SYNTHESIS ACCESSORY PROTEIN RV0574C-RELATED"/>
    <property type="match status" value="1"/>
</dbReference>
<keyword evidence="2" id="KW-0812">Transmembrane</keyword>
<dbReference type="AlphaFoldDB" id="A0A1H3S6L5"/>